<feature type="compositionally biased region" description="Polar residues" evidence="2">
    <location>
        <begin position="805"/>
        <end position="834"/>
    </location>
</feature>
<feature type="coiled-coil region" evidence="1">
    <location>
        <begin position="639"/>
        <end position="760"/>
    </location>
</feature>
<reference evidence="4" key="1">
    <citation type="submission" date="2022-06" db="EMBL/GenBank/DDBJ databases">
        <authorList>
            <person name="Berger JAMES D."/>
            <person name="Berger JAMES D."/>
        </authorList>
    </citation>
    <scope>NUCLEOTIDE SEQUENCE [LARGE SCALE GENOMIC DNA]</scope>
</reference>
<feature type="region of interest" description="Disordered" evidence="2">
    <location>
        <begin position="782"/>
        <end position="841"/>
    </location>
</feature>
<organism evidence="4 5">
    <name type="scientific">Trichobilharzia regenti</name>
    <name type="common">Nasal bird schistosome</name>
    <dbReference type="NCBI Taxonomy" id="157069"/>
    <lineage>
        <taxon>Eukaryota</taxon>
        <taxon>Metazoa</taxon>
        <taxon>Spiralia</taxon>
        <taxon>Lophotrochozoa</taxon>
        <taxon>Platyhelminthes</taxon>
        <taxon>Trematoda</taxon>
        <taxon>Digenea</taxon>
        <taxon>Strigeidida</taxon>
        <taxon>Schistosomatoidea</taxon>
        <taxon>Schistosomatidae</taxon>
        <taxon>Trichobilharzia</taxon>
    </lineage>
</organism>
<keyword evidence="1" id="KW-0175">Coiled coil</keyword>
<protein>
    <recommendedName>
        <fullName evidence="3">GRIP domain-containing protein</fullName>
    </recommendedName>
</protein>
<dbReference type="InterPro" id="IPR000237">
    <property type="entry name" value="GRIP_dom"/>
</dbReference>
<accession>A0AA85J7M0</accession>
<sequence>MENLKELLDAEQEKVTKLKALIIKERKVNTKMKAELEHLKSQHTADNQCSSKSVERVDKSCCTSEYSNAATSTNTTQTTDFDVLSELPYTSNKDFQEKRHENIPTIYSPSNTHKVLNSINNKIVSPCMIESSSFCDDKVCSTGKNLQMSCVKQLTIAPDDDFPTHLQNSSVDCHGEQCSSILKQFNLALKSLKLHEKNILSKGELESVFDECKKMVEKSDWCSSSIEDLMADSLSFKSKINVSEDHCQGIQVPPNNHLSSCESRDMLLSCHCLHPSKDAQTITDAVCDELSVLEERVDGLKSWVERAEFSLNNLSNKLTSATYINERNDTKLCQLQATCFGSSDACELPSLQNTKTALIYDSFLVPLTEYYQEISNKHCELDVNHYISNSFENAHIDEKNIEMFLNKLKHIIKHYFESNVNAQNGQLTASLGARISDENENTDSQQNKLFLDKIKSIEYELSKANERAAISESVVTDLKEQIQNSEEKLHLMKNLLVKAKLDSAEQQKKIVELQKSQTVNVEYTEELNLSEELSHIKKVKENLESTVAKLSSELTQQHALYESLLNEKRLTVDRFQKLQTEHAAYKIKAQHALCNARTHKNEVDSLCVNNNDSSGKQDDETIVNSRSSVESEGYFLTELEFVKKNLSDVQHRKEEAELHASLAQSECNLLKKELTDFKAKYNELICQSQKQKQTLENKILSLMQQHEDHLHNELKELEKKYTSQLSDYEERLMLQTQKHENELRQEREFWEAKLARINRTNELSMTDSSKFEQMSGHRRNFSIPDHFTTSNVNLNYRRDQGDGADNTNDETQTTPDQTANNYSLSRSGSETNSLIDADSYKTPPQITIPTLEQLLNRPNQYSSFENSYSPQNQTKSFREVRSVQLNQLTGLQSTLASQQRRVECLSEMLSESETNLARLFAQNKLLKEEVRRLETNRNCSIKLQEADNQDTDQLNSSVNNNNNSHRNNIPLEHLKNILLKIITLSKQSSERSHLMHALVMFLSLKSDECKLLEEGLNENVKCSSHSTYDQYQSTTSWSSYISTVWRK</sequence>
<evidence type="ECO:0000259" key="3">
    <source>
        <dbReference type="PROSITE" id="PS50913"/>
    </source>
</evidence>
<evidence type="ECO:0000256" key="1">
    <source>
        <dbReference type="SAM" id="Coils"/>
    </source>
</evidence>
<feature type="domain" description="GRIP" evidence="3">
    <location>
        <begin position="964"/>
        <end position="1015"/>
    </location>
</feature>
<evidence type="ECO:0000256" key="2">
    <source>
        <dbReference type="SAM" id="MobiDB-lite"/>
    </source>
</evidence>
<name>A0AA85J7M0_TRIRE</name>
<reference evidence="5" key="2">
    <citation type="submission" date="2023-11" db="UniProtKB">
        <authorList>
            <consortium name="WormBaseParasite"/>
        </authorList>
    </citation>
    <scope>IDENTIFICATION</scope>
</reference>
<proteinExistence type="predicted"/>
<dbReference type="Proteomes" id="UP000050795">
    <property type="component" value="Unassembled WGS sequence"/>
</dbReference>
<dbReference type="PROSITE" id="PS50913">
    <property type="entry name" value="GRIP"/>
    <property type="match status" value="1"/>
</dbReference>
<keyword evidence="4" id="KW-1185">Reference proteome</keyword>
<dbReference type="AlphaFoldDB" id="A0AA85J7M0"/>
<evidence type="ECO:0000313" key="4">
    <source>
        <dbReference type="Proteomes" id="UP000050795"/>
    </source>
</evidence>
<evidence type="ECO:0000313" key="5">
    <source>
        <dbReference type="WBParaSite" id="TREG1_14960.1"/>
    </source>
</evidence>
<feature type="coiled-coil region" evidence="1">
    <location>
        <begin position="468"/>
        <end position="502"/>
    </location>
</feature>
<dbReference type="WBParaSite" id="TREG1_14960.1">
    <property type="protein sequence ID" value="TREG1_14960.1"/>
    <property type="gene ID" value="TREG1_14960"/>
</dbReference>
<feature type="coiled-coil region" evidence="1">
    <location>
        <begin position="895"/>
        <end position="936"/>
    </location>
</feature>